<sequence length="205" mass="22427">MTAQVLAEELGVSVRTVYRDIATLAAEGAAIQGEAGLGYVMQPGLFLPPLGFERDELEALALGLAWVQGRADPVLGRAADNALAKIHAMLPPEGRETVEGEEALIGPSPEPPPAVVPLERLRDAIRRQRKLAIVYRDAAGAQSARVVWPIALAYPDGVRLLVTWCETRAGFRTFRVDRIVEGAVAEERYPRSRRALLKDWRAQLD</sequence>
<evidence type="ECO:0000259" key="1">
    <source>
        <dbReference type="Pfam" id="PF08279"/>
    </source>
</evidence>
<dbReference type="SUPFAM" id="SSF46785">
    <property type="entry name" value="Winged helix' DNA-binding domain"/>
    <property type="match status" value="1"/>
</dbReference>
<dbReference type="Pfam" id="PF13280">
    <property type="entry name" value="WYL"/>
    <property type="match status" value="1"/>
</dbReference>
<dbReference type="GO" id="GO:0003677">
    <property type="term" value="F:DNA binding"/>
    <property type="evidence" value="ECO:0007669"/>
    <property type="project" value="UniProtKB-KW"/>
</dbReference>
<name>A0ABU0ISM2_9CAUL</name>
<feature type="domain" description="WYL" evidence="2">
    <location>
        <begin position="118"/>
        <end position="180"/>
    </location>
</feature>
<protein>
    <submittedName>
        <fullName evidence="3">DNA-binding transcriptional regulator YafY</fullName>
    </submittedName>
</protein>
<dbReference type="PANTHER" id="PTHR34580:SF3">
    <property type="entry name" value="PROTEIN PAFB"/>
    <property type="match status" value="1"/>
</dbReference>
<evidence type="ECO:0000313" key="3">
    <source>
        <dbReference type="EMBL" id="MDQ0464024.1"/>
    </source>
</evidence>
<dbReference type="InterPro" id="IPR036388">
    <property type="entry name" value="WH-like_DNA-bd_sf"/>
</dbReference>
<dbReference type="InterPro" id="IPR013196">
    <property type="entry name" value="HTH_11"/>
</dbReference>
<dbReference type="RefSeq" id="WP_370873730.1">
    <property type="nucleotide sequence ID" value="NZ_JAUSVS010000002.1"/>
</dbReference>
<keyword evidence="3" id="KW-0238">DNA-binding</keyword>
<comment type="caution">
    <text evidence="3">The sequence shown here is derived from an EMBL/GenBank/DDBJ whole genome shotgun (WGS) entry which is preliminary data.</text>
</comment>
<gene>
    <name evidence="3" type="ORF">QO010_001795</name>
</gene>
<feature type="domain" description="Helix-turn-helix type 11" evidence="1">
    <location>
        <begin position="2"/>
        <end position="39"/>
    </location>
</feature>
<dbReference type="InterPro" id="IPR036390">
    <property type="entry name" value="WH_DNA-bd_sf"/>
</dbReference>
<keyword evidence="4" id="KW-1185">Reference proteome</keyword>
<dbReference type="PROSITE" id="PS52050">
    <property type="entry name" value="WYL"/>
    <property type="match status" value="1"/>
</dbReference>
<dbReference type="Pfam" id="PF08279">
    <property type="entry name" value="HTH_11"/>
    <property type="match status" value="1"/>
</dbReference>
<dbReference type="PANTHER" id="PTHR34580">
    <property type="match status" value="1"/>
</dbReference>
<dbReference type="Proteomes" id="UP001228905">
    <property type="component" value="Unassembled WGS sequence"/>
</dbReference>
<evidence type="ECO:0000313" key="4">
    <source>
        <dbReference type="Proteomes" id="UP001228905"/>
    </source>
</evidence>
<reference evidence="3 4" key="1">
    <citation type="submission" date="2023-07" db="EMBL/GenBank/DDBJ databases">
        <title>Genomic Encyclopedia of Type Strains, Phase IV (KMG-IV): sequencing the most valuable type-strain genomes for metagenomic binning, comparative biology and taxonomic classification.</title>
        <authorList>
            <person name="Goeker M."/>
        </authorList>
    </citation>
    <scope>NUCLEOTIDE SEQUENCE [LARGE SCALE GENOMIC DNA]</scope>
    <source>
        <strain evidence="3 4">DSM 18695</strain>
    </source>
</reference>
<dbReference type="InterPro" id="IPR051534">
    <property type="entry name" value="CBASS_pafABC_assoc_protein"/>
</dbReference>
<dbReference type="InterPro" id="IPR026881">
    <property type="entry name" value="WYL_dom"/>
</dbReference>
<dbReference type="Gene3D" id="1.10.10.10">
    <property type="entry name" value="Winged helix-like DNA-binding domain superfamily/Winged helix DNA-binding domain"/>
    <property type="match status" value="1"/>
</dbReference>
<accession>A0ABU0ISM2</accession>
<evidence type="ECO:0000259" key="2">
    <source>
        <dbReference type="Pfam" id="PF13280"/>
    </source>
</evidence>
<dbReference type="EMBL" id="JAUSVS010000002">
    <property type="protein sequence ID" value="MDQ0464024.1"/>
    <property type="molecule type" value="Genomic_DNA"/>
</dbReference>
<organism evidence="3 4">
    <name type="scientific">Caulobacter ginsengisoli</name>
    <dbReference type="NCBI Taxonomy" id="400775"/>
    <lineage>
        <taxon>Bacteria</taxon>
        <taxon>Pseudomonadati</taxon>
        <taxon>Pseudomonadota</taxon>
        <taxon>Alphaproteobacteria</taxon>
        <taxon>Caulobacterales</taxon>
        <taxon>Caulobacteraceae</taxon>
        <taxon>Caulobacter</taxon>
    </lineage>
</organism>
<proteinExistence type="predicted"/>